<dbReference type="Pfam" id="PF05544">
    <property type="entry name" value="Pro_racemase"/>
    <property type="match status" value="1"/>
</dbReference>
<keyword evidence="3" id="KW-1185">Reference proteome</keyword>
<dbReference type="SFLD" id="SFLDS00028">
    <property type="entry name" value="Proline_Racemase"/>
    <property type="match status" value="1"/>
</dbReference>
<dbReference type="GO" id="GO:0047580">
    <property type="term" value="F:4-hydroxyproline epimerase activity"/>
    <property type="evidence" value="ECO:0007669"/>
    <property type="project" value="TreeGrafter"/>
</dbReference>
<organism evidence="2 3">
    <name type="scientific">Desulforhabdus amnigena</name>
    <dbReference type="NCBI Taxonomy" id="40218"/>
    <lineage>
        <taxon>Bacteria</taxon>
        <taxon>Pseudomonadati</taxon>
        <taxon>Thermodesulfobacteriota</taxon>
        <taxon>Syntrophobacteria</taxon>
        <taxon>Syntrophobacterales</taxon>
        <taxon>Syntrophobacteraceae</taxon>
        <taxon>Desulforhabdus</taxon>
    </lineage>
</organism>
<evidence type="ECO:0000313" key="3">
    <source>
        <dbReference type="Proteomes" id="UP001144372"/>
    </source>
</evidence>
<dbReference type="EMBL" id="BSDR01000001">
    <property type="protein sequence ID" value="GLI32814.1"/>
    <property type="molecule type" value="Genomic_DNA"/>
</dbReference>
<comment type="similarity">
    <text evidence="1">Belongs to the proline racemase family.</text>
</comment>
<evidence type="ECO:0000313" key="2">
    <source>
        <dbReference type="EMBL" id="GLI32814.1"/>
    </source>
</evidence>
<name>A0A9W6D0M8_9BACT</name>
<accession>A0A9W6D0M8</accession>
<dbReference type="InterPro" id="IPR008794">
    <property type="entry name" value="Pro_racemase_fam"/>
</dbReference>
<dbReference type="PANTHER" id="PTHR33442:SF5">
    <property type="entry name" value="BIFUNCTIONAL TRANS-3-HYDROXY-L-PROLINE DEHYDRATASE_2-EPIMERASE"/>
    <property type="match status" value="1"/>
</dbReference>
<gene>
    <name evidence="2" type="ORF">DAMNIGENAA_02470</name>
</gene>
<dbReference type="RefSeq" id="WP_281791846.1">
    <property type="nucleotide sequence ID" value="NZ_BSDR01000001.1"/>
</dbReference>
<evidence type="ECO:0000256" key="1">
    <source>
        <dbReference type="ARBA" id="ARBA00007529"/>
    </source>
</evidence>
<dbReference type="PIRSF" id="PIRSF029792">
    <property type="entry name" value="Pro_racemase"/>
    <property type="match status" value="1"/>
</dbReference>
<dbReference type="FunFam" id="3.10.310.10:FF:000005">
    <property type="entry name" value="Proline racemase"/>
    <property type="match status" value="1"/>
</dbReference>
<dbReference type="AlphaFoldDB" id="A0A9W6D0M8"/>
<proteinExistence type="inferred from homology"/>
<dbReference type="PANTHER" id="PTHR33442">
    <property type="entry name" value="TRANS-3-HYDROXY-L-PROLINE DEHYDRATASE"/>
    <property type="match status" value="1"/>
</dbReference>
<sequence length="337" mass="36897">MARFAHIISAIDAHTAGEPTRVVLSGLPLIPGITMAEKKRYMMEHLDHFRTLLMHEPRGHNDMFGVIITPPTTDQAQYGLLFMDHGGYVDMCGHGTMSAITVLLETGMVTMAEPETTVVFDTPAGRIKGHARIENKQLVEVSLTNVPSFLYVRDLELDLPDVGKITVDVSFGGNFFAVVRARDLGVAVQVDQVSRLIELGMRVKSAVNEKLSVRHPTKEHIASVELTEIYEKPEPSRPFSRSVVIFGRGQLDRCPCGTGTSATMAALFGRGELPLGVEFINESIIGTRFTGKLLSETRVGDFAAVNPLVAGRAYITGIQQFVVDPDDPLMYGFVLGR</sequence>
<reference evidence="2" key="1">
    <citation type="submission" date="2022-12" db="EMBL/GenBank/DDBJ databases">
        <title>Reference genome sequencing for broad-spectrum identification of bacterial and archaeal isolates by mass spectrometry.</title>
        <authorList>
            <person name="Sekiguchi Y."/>
            <person name="Tourlousse D.M."/>
        </authorList>
    </citation>
    <scope>NUCLEOTIDE SEQUENCE</scope>
    <source>
        <strain evidence="2">ASRB1</strain>
    </source>
</reference>
<dbReference type="Proteomes" id="UP001144372">
    <property type="component" value="Unassembled WGS sequence"/>
</dbReference>
<dbReference type="Gene3D" id="3.10.310.10">
    <property type="entry name" value="Diaminopimelate Epimerase, Chain A, domain 1"/>
    <property type="match status" value="2"/>
</dbReference>
<comment type="caution">
    <text evidence="2">The sequence shown here is derived from an EMBL/GenBank/DDBJ whole genome shotgun (WGS) entry which is preliminary data.</text>
</comment>
<protein>
    <submittedName>
        <fullName evidence="2">Proline racemase</fullName>
    </submittedName>
</protein>
<dbReference type="SUPFAM" id="SSF54506">
    <property type="entry name" value="Diaminopimelate epimerase-like"/>
    <property type="match status" value="1"/>
</dbReference>